<feature type="region of interest" description="Disordered" evidence="4">
    <location>
        <begin position="11"/>
        <end position="34"/>
    </location>
</feature>
<dbReference type="PROSITE" id="PS00775">
    <property type="entry name" value="GLYCOSYL_HYDROL_F3"/>
    <property type="match status" value="1"/>
</dbReference>
<dbReference type="SUPFAM" id="SSF52279">
    <property type="entry name" value="Beta-D-glucan exohydrolase, C-terminal domain"/>
    <property type="match status" value="1"/>
</dbReference>
<gene>
    <name evidence="6" type="primary">manA</name>
</gene>
<dbReference type="InterPro" id="IPR036881">
    <property type="entry name" value="Glyco_hydro_3_C_sf"/>
</dbReference>
<evidence type="ECO:0000313" key="6">
    <source>
        <dbReference type="EMBL" id="CAB56857.1"/>
    </source>
</evidence>
<organism evidence="6">
    <name type="scientific">Thermotoga neapolitana</name>
    <dbReference type="NCBI Taxonomy" id="2337"/>
    <lineage>
        <taxon>Bacteria</taxon>
        <taxon>Thermotogati</taxon>
        <taxon>Thermotogota</taxon>
        <taxon>Thermotogae</taxon>
        <taxon>Thermotogales</taxon>
        <taxon>Thermotogaceae</taxon>
        <taxon>Thermotoga</taxon>
    </lineage>
</organism>
<dbReference type="AlphaFoldDB" id="Q9KWY5"/>
<dbReference type="GO" id="GO:0008422">
    <property type="term" value="F:beta-glucosidase activity"/>
    <property type="evidence" value="ECO:0007669"/>
    <property type="project" value="TreeGrafter"/>
</dbReference>
<dbReference type="InterPro" id="IPR001764">
    <property type="entry name" value="Glyco_hydro_3_N"/>
</dbReference>
<dbReference type="InterPro" id="IPR002772">
    <property type="entry name" value="Glyco_hydro_3_C"/>
</dbReference>
<dbReference type="PANTHER" id="PTHR30620">
    <property type="entry name" value="PERIPLASMIC BETA-GLUCOSIDASE-RELATED"/>
    <property type="match status" value="1"/>
</dbReference>
<sequence length="821" mass="91540">MGAALCERILGRQQGSGQSHHQKPVAEGNQKIHMGTRRMRRESYGTVQDPSQPVEVRVKDLLSRMTLEEKIAQLGSVWGYELIDERGKFKREKAKDLLKNGIGQITRPGGSTNLEPQEAAELVNEIQRFLVEETRLGIPAMIHEECLTGYMGLGGTNFPQAIAMASTWDPDLIEKMTAAIREDMRKLGAHQGLAPVLDVARDPRWGRTEETFGESPYLVARMGVSYVKGLQGENIKEGVVATVKHFAGYSASEGGKNWAPTNIPEREFREVFLFPFEAAVKEARVLSVMNSYSEIDGVPCAANRRLLTDILRKDWGFEGIVVSDYFAVNMLGEYHRIAKDKSESARLALEAGIDVELPKTDCYQHLKDLVEKGIVPESLIDEAVSRVLKLKFMLGLFENPYVDVEKAKIESHRDLALEIARKSIILLKNDGTLPLQKNKKVALIGPNAGEVRNLLGDYMYLAHIRALLDNIDDVFGNPQIPRENYERLKKSIEEHMKSIPSVLDAFKEEGIDFEYAKGCEVTGEDRSGFKEAIEVAKRSDVAIVVVGDRSGLTLDCTTGESRDMANLKLPGVQEELVLEIAKTGKPVVLVLITGRPYSLKNLVDRVNAILQVWLPGEAGGRAIVDVIYGKVNPSGKLPISFPRSAGQIPVFHYVKPSGGRSHWHGDYVDESTKPLFPFGHGLSYTRFEYSNLRIEPKEVPSAGEVVIKVDVENVGDMDGDEVVQLYIGREFASVTRPVKELKGFKRVSLKAKEKKTVVFRLHTDVLAYYDRDMKLVVEPGEFRVMVGSSSEDIRLTGSFSVTGSKREVVGKRKFFTEVYEE</sequence>
<evidence type="ECO:0000256" key="3">
    <source>
        <dbReference type="RuleBase" id="RU361161"/>
    </source>
</evidence>
<dbReference type="SMR" id="Q9KWY5"/>
<feature type="domain" description="Fibronectin type III-like" evidence="5">
    <location>
        <begin position="721"/>
        <end position="790"/>
    </location>
</feature>
<dbReference type="FunFam" id="3.40.50.1700:FF:000019">
    <property type="entry name" value="Glycosyl hydrolase"/>
    <property type="match status" value="1"/>
</dbReference>
<accession>Q9KWY5</accession>
<protein>
    <submittedName>
        <fullName evidence="6">Beta-mannanase</fullName>
    </submittedName>
</protein>
<evidence type="ECO:0000256" key="1">
    <source>
        <dbReference type="ARBA" id="ARBA00005336"/>
    </source>
</evidence>
<dbReference type="FunFam" id="2.60.40.10:FF:000495">
    <property type="entry name" value="Periplasmic beta-glucosidase"/>
    <property type="match status" value="1"/>
</dbReference>
<dbReference type="Gene3D" id="2.60.40.10">
    <property type="entry name" value="Immunoglobulins"/>
    <property type="match status" value="1"/>
</dbReference>
<dbReference type="InterPro" id="IPR036962">
    <property type="entry name" value="Glyco_hydro_3_N_sf"/>
</dbReference>
<name>Q9KWY5_THENE</name>
<dbReference type="Pfam" id="PF01915">
    <property type="entry name" value="Glyco_hydro_3_C"/>
    <property type="match status" value="1"/>
</dbReference>
<dbReference type="SUPFAM" id="SSF51445">
    <property type="entry name" value="(Trans)glycosidases"/>
    <property type="match status" value="1"/>
</dbReference>
<keyword evidence="3" id="KW-0326">Glycosidase</keyword>
<proteinExistence type="inferred from homology"/>
<keyword evidence="2 3" id="KW-0378">Hydrolase</keyword>
<dbReference type="InterPro" id="IPR013783">
    <property type="entry name" value="Ig-like_fold"/>
</dbReference>
<dbReference type="CAZy" id="GH3">
    <property type="family name" value="Glycoside Hydrolase Family 3"/>
</dbReference>
<dbReference type="InterPro" id="IPR051915">
    <property type="entry name" value="Cellulose_Degrad_GH3"/>
</dbReference>
<dbReference type="SMART" id="SM01217">
    <property type="entry name" value="Fn3_like"/>
    <property type="match status" value="1"/>
</dbReference>
<dbReference type="EMBL" id="Y17983">
    <property type="protein sequence ID" value="CAB56857.1"/>
    <property type="molecule type" value="Genomic_DNA"/>
</dbReference>
<reference evidence="6" key="1">
    <citation type="submission" date="1998-08" db="EMBL/GenBank/DDBJ databases">
        <title>Amino Acid Sequence of beta-mannosidase genes from the hyperthermophilic bacteria Thermotoga maritima and Thermotoga neapolitana.</title>
        <authorList>
            <person name="Parker K.N."/>
            <person name="Lam D."/>
            <person name="Duffaud G."/>
            <person name="Snead M.A."/>
            <person name="Mathur E.J."/>
            <person name="Kelly R.M."/>
        </authorList>
    </citation>
    <scope>NUCLEOTIDE SEQUENCE</scope>
    <source>
        <strain evidence="6">5068</strain>
    </source>
</reference>
<dbReference type="FunFam" id="3.20.20.300:FF:000011">
    <property type="entry name" value="Glycosyl hydrolase"/>
    <property type="match status" value="1"/>
</dbReference>
<dbReference type="InterPro" id="IPR026891">
    <property type="entry name" value="Fn3-like"/>
</dbReference>
<dbReference type="PANTHER" id="PTHR30620:SF123">
    <property type="entry name" value="BETA-XYLOSIDASE"/>
    <property type="match status" value="1"/>
</dbReference>
<evidence type="ECO:0000256" key="4">
    <source>
        <dbReference type="SAM" id="MobiDB-lite"/>
    </source>
</evidence>
<dbReference type="Pfam" id="PF00933">
    <property type="entry name" value="Glyco_hydro_3"/>
    <property type="match status" value="1"/>
</dbReference>
<dbReference type="PRINTS" id="PR00133">
    <property type="entry name" value="GLHYDRLASE3"/>
</dbReference>
<evidence type="ECO:0000259" key="5">
    <source>
        <dbReference type="SMART" id="SM01217"/>
    </source>
</evidence>
<evidence type="ECO:0000256" key="2">
    <source>
        <dbReference type="ARBA" id="ARBA00022801"/>
    </source>
</evidence>
<dbReference type="Pfam" id="PF14310">
    <property type="entry name" value="Fn3-like"/>
    <property type="match status" value="1"/>
</dbReference>
<comment type="similarity">
    <text evidence="1 3">Belongs to the glycosyl hydrolase 3 family.</text>
</comment>
<dbReference type="GO" id="GO:0009251">
    <property type="term" value="P:glucan catabolic process"/>
    <property type="evidence" value="ECO:0007669"/>
    <property type="project" value="TreeGrafter"/>
</dbReference>
<dbReference type="Gene3D" id="3.20.20.300">
    <property type="entry name" value="Glycoside hydrolase, family 3, N-terminal domain"/>
    <property type="match status" value="1"/>
</dbReference>
<dbReference type="InterPro" id="IPR017853">
    <property type="entry name" value="GH"/>
</dbReference>
<dbReference type="InterPro" id="IPR019800">
    <property type="entry name" value="Glyco_hydro_3_AS"/>
</dbReference>
<dbReference type="Gene3D" id="3.40.50.1700">
    <property type="entry name" value="Glycoside hydrolase family 3 C-terminal domain"/>
    <property type="match status" value="1"/>
</dbReference>